<name>A0A495BHJ2_VOGIN</name>
<sequence>MDLGDLAIFQAVLQEGGITAAARRLNRVQSNITTRIRQLEDDLGVPLFQREGRRLQPTPAARILQDYAGQLLGLAQEARDAVISNAPQGQLRLGAMENTAAVRLPPLLADFHQRYPAVQLELRTGATARLIAEVLAGTLDCALVCGPVEDARLESQPFCRETLLLIGARGRPPLLEDRPHTLLAFDSGCAYRQRLELWLRHSGCAVDRIVELDSYHAMISCAASGMGLALVPQALLACMPAGDSVTCHALPDDIAIADTVLIRRRQQRHAAVDAFAALLAACATIVGESAA</sequence>
<dbReference type="PANTHER" id="PTHR30126">
    <property type="entry name" value="HTH-TYPE TRANSCRIPTIONAL REGULATOR"/>
    <property type="match status" value="1"/>
</dbReference>
<organism evidence="6 7">
    <name type="scientific">Vogesella indigofera</name>
    <name type="common">Pseudomonas indigofera</name>
    <dbReference type="NCBI Taxonomy" id="45465"/>
    <lineage>
        <taxon>Bacteria</taxon>
        <taxon>Pseudomonadati</taxon>
        <taxon>Pseudomonadota</taxon>
        <taxon>Betaproteobacteria</taxon>
        <taxon>Neisseriales</taxon>
        <taxon>Chromobacteriaceae</taxon>
        <taxon>Vogesella</taxon>
    </lineage>
</organism>
<dbReference type="InterPro" id="IPR000847">
    <property type="entry name" value="LysR_HTH_N"/>
</dbReference>
<dbReference type="SUPFAM" id="SSF46785">
    <property type="entry name" value="Winged helix' DNA-binding domain"/>
    <property type="match status" value="1"/>
</dbReference>
<dbReference type="InterPro" id="IPR036388">
    <property type="entry name" value="WH-like_DNA-bd_sf"/>
</dbReference>
<dbReference type="RefSeq" id="WP_120810361.1">
    <property type="nucleotide sequence ID" value="NZ_RBID01000013.1"/>
</dbReference>
<dbReference type="CDD" id="cd08442">
    <property type="entry name" value="PBP2_YofA_SoxR_like"/>
    <property type="match status" value="1"/>
</dbReference>
<evidence type="ECO:0000256" key="1">
    <source>
        <dbReference type="ARBA" id="ARBA00009437"/>
    </source>
</evidence>
<protein>
    <submittedName>
        <fullName evidence="6">DNA-binding transcriptional LysR family regulator</fullName>
    </submittedName>
</protein>
<keyword evidence="4" id="KW-0804">Transcription</keyword>
<dbReference type="Pfam" id="PF00126">
    <property type="entry name" value="HTH_1"/>
    <property type="match status" value="1"/>
</dbReference>
<feature type="domain" description="HTH lysR-type" evidence="5">
    <location>
        <begin position="1"/>
        <end position="58"/>
    </location>
</feature>
<comment type="caution">
    <text evidence="6">The sequence shown here is derived from an EMBL/GenBank/DDBJ whole genome shotgun (WGS) entry which is preliminary data.</text>
</comment>
<gene>
    <name evidence="6" type="ORF">C8E02_1622</name>
</gene>
<dbReference type="InterPro" id="IPR036390">
    <property type="entry name" value="WH_DNA-bd_sf"/>
</dbReference>
<evidence type="ECO:0000256" key="3">
    <source>
        <dbReference type="ARBA" id="ARBA00023125"/>
    </source>
</evidence>
<dbReference type="SUPFAM" id="SSF53850">
    <property type="entry name" value="Periplasmic binding protein-like II"/>
    <property type="match status" value="1"/>
</dbReference>
<dbReference type="GO" id="GO:0000976">
    <property type="term" value="F:transcription cis-regulatory region binding"/>
    <property type="evidence" value="ECO:0007669"/>
    <property type="project" value="TreeGrafter"/>
</dbReference>
<keyword evidence="3 6" id="KW-0238">DNA-binding</keyword>
<comment type="similarity">
    <text evidence="1">Belongs to the LysR transcriptional regulatory family.</text>
</comment>
<dbReference type="Gene3D" id="1.10.10.10">
    <property type="entry name" value="Winged helix-like DNA-binding domain superfamily/Winged helix DNA-binding domain"/>
    <property type="match status" value="1"/>
</dbReference>
<evidence type="ECO:0000259" key="5">
    <source>
        <dbReference type="PROSITE" id="PS50931"/>
    </source>
</evidence>
<dbReference type="GO" id="GO:0003700">
    <property type="term" value="F:DNA-binding transcription factor activity"/>
    <property type="evidence" value="ECO:0007669"/>
    <property type="project" value="InterPro"/>
</dbReference>
<dbReference type="EMBL" id="RBID01000013">
    <property type="protein sequence ID" value="RKQ60278.1"/>
    <property type="molecule type" value="Genomic_DNA"/>
</dbReference>
<dbReference type="PROSITE" id="PS50931">
    <property type="entry name" value="HTH_LYSR"/>
    <property type="match status" value="1"/>
</dbReference>
<evidence type="ECO:0000256" key="4">
    <source>
        <dbReference type="ARBA" id="ARBA00023163"/>
    </source>
</evidence>
<proteinExistence type="inferred from homology"/>
<keyword evidence="2" id="KW-0805">Transcription regulation</keyword>
<dbReference type="InterPro" id="IPR005119">
    <property type="entry name" value="LysR_subst-bd"/>
</dbReference>
<dbReference type="Proteomes" id="UP000279384">
    <property type="component" value="Unassembled WGS sequence"/>
</dbReference>
<reference evidence="6 7" key="1">
    <citation type="submission" date="2018-10" db="EMBL/GenBank/DDBJ databases">
        <title>Genomic Encyclopedia of Type Strains, Phase IV (KMG-IV): sequencing the most valuable type-strain genomes for metagenomic binning, comparative biology and taxonomic classification.</title>
        <authorList>
            <person name="Goeker M."/>
        </authorList>
    </citation>
    <scope>NUCLEOTIDE SEQUENCE [LARGE SCALE GENOMIC DNA]</scope>
    <source>
        <strain evidence="6 7">DSM 3303</strain>
    </source>
</reference>
<dbReference type="PANTHER" id="PTHR30126:SF40">
    <property type="entry name" value="HTH-TYPE TRANSCRIPTIONAL REGULATOR GLTR"/>
    <property type="match status" value="1"/>
</dbReference>
<dbReference type="PRINTS" id="PR00039">
    <property type="entry name" value="HTHLYSR"/>
</dbReference>
<evidence type="ECO:0000313" key="6">
    <source>
        <dbReference type="EMBL" id="RKQ60278.1"/>
    </source>
</evidence>
<evidence type="ECO:0000256" key="2">
    <source>
        <dbReference type="ARBA" id="ARBA00023015"/>
    </source>
</evidence>
<dbReference type="Pfam" id="PF03466">
    <property type="entry name" value="LysR_substrate"/>
    <property type="match status" value="1"/>
</dbReference>
<accession>A0A495BHJ2</accession>
<evidence type="ECO:0000313" key="7">
    <source>
        <dbReference type="Proteomes" id="UP000279384"/>
    </source>
</evidence>
<dbReference type="AlphaFoldDB" id="A0A495BHJ2"/>
<dbReference type="Gene3D" id="3.40.190.290">
    <property type="match status" value="1"/>
</dbReference>